<dbReference type="SUPFAM" id="SSF54292">
    <property type="entry name" value="2Fe-2S ferredoxin-like"/>
    <property type="match status" value="1"/>
</dbReference>
<dbReference type="AlphaFoldDB" id="A0A7X3FEM4"/>
<dbReference type="InterPro" id="IPR036010">
    <property type="entry name" value="2Fe-2S_ferredoxin-like_sf"/>
</dbReference>
<sequence>MMELQGRSIVKEVESVIGASVLELAREHKVDWGFNCTRGTCARCRCHVSEGMEHLTEPAEIELVRLEPEEIEAGFRLSCQAKVQSAGMVKVRHRPYF</sequence>
<reference evidence="2 3" key="1">
    <citation type="journal article" date="2019" name="Microorganisms">
        <title>Paenibacillus lutrae sp. nov., A Chitinolytic Species Isolated from A River Otter in Castril Natural Park, Granada, Spain.</title>
        <authorList>
            <person name="Rodriguez M."/>
            <person name="Reina J.C."/>
            <person name="Bejar V."/>
            <person name="Llamas I."/>
        </authorList>
    </citation>
    <scope>NUCLEOTIDE SEQUENCE [LARGE SCALE GENOMIC DNA]</scope>
    <source>
        <strain evidence="2 3">N10</strain>
    </source>
</reference>
<dbReference type="Pfam" id="PF00111">
    <property type="entry name" value="Fer2"/>
    <property type="match status" value="1"/>
</dbReference>
<dbReference type="Gene3D" id="3.10.20.30">
    <property type="match status" value="1"/>
</dbReference>
<feature type="domain" description="2Fe-2S ferredoxin-type" evidence="1">
    <location>
        <begin position="1"/>
        <end position="97"/>
    </location>
</feature>
<dbReference type="Proteomes" id="UP000490800">
    <property type="component" value="Unassembled WGS sequence"/>
</dbReference>
<dbReference type="PROSITE" id="PS51085">
    <property type="entry name" value="2FE2S_FER_2"/>
    <property type="match status" value="1"/>
</dbReference>
<evidence type="ECO:0000313" key="2">
    <source>
        <dbReference type="EMBL" id="MVO98098.1"/>
    </source>
</evidence>
<dbReference type="GO" id="GO:0051536">
    <property type="term" value="F:iron-sulfur cluster binding"/>
    <property type="evidence" value="ECO:0007669"/>
    <property type="project" value="InterPro"/>
</dbReference>
<gene>
    <name evidence="2" type="ORF">EDM21_00820</name>
</gene>
<dbReference type="InterPro" id="IPR001041">
    <property type="entry name" value="2Fe-2S_ferredoxin-type"/>
</dbReference>
<name>A0A7X3FEM4_9BACL</name>
<protein>
    <submittedName>
        <fullName evidence="2">2Fe-2S iron-sulfur cluster binding domain-containing protein</fullName>
    </submittedName>
</protein>
<proteinExistence type="predicted"/>
<organism evidence="2 3">
    <name type="scientific">Paenibacillus lutrae</name>
    <dbReference type="NCBI Taxonomy" id="2078573"/>
    <lineage>
        <taxon>Bacteria</taxon>
        <taxon>Bacillati</taxon>
        <taxon>Bacillota</taxon>
        <taxon>Bacilli</taxon>
        <taxon>Bacillales</taxon>
        <taxon>Paenibacillaceae</taxon>
        <taxon>Paenibacillus</taxon>
    </lineage>
</organism>
<keyword evidence="3" id="KW-1185">Reference proteome</keyword>
<dbReference type="RefSeq" id="WP_157331974.1">
    <property type="nucleotide sequence ID" value="NZ_RHLK01000001.1"/>
</dbReference>
<evidence type="ECO:0000259" key="1">
    <source>
        <dbReference type="PROSITE" id="PS51085"/>
    </source>
</evidence>
<comment type="caution">
    <text evidence="2">The sequence shown here is derived from an EMBL/GenBank/DDBJ whole genome shotgun (WGS) entry which is preliminary data.</text>
</comment>
<accession>A0A7X3FEM4</accession>
<dbReference type="OrthoDB" id="9807864at2"/>
<dbReference type="CDD" id="cd00207">
    <property type="entry name" value="fer2"/>
    <property type="match status" value="1"/>
</dbReference>
<dbReference type="InterPro" id="IPR012675">
    <property type="entry name" value="Beta-grasp_dom_sf"/>
</dbReference>
<evidence type="ECO:0000313" key="3">
    <source>
        <dbReference type="Proteomes" id="UP000490800"/>
    </source>
</evidence>
<dbReference type="EMBL" id="RHLK01000001">
    <property type="protein sequence ID" value="MVO98098.1"/>
    <property type="molecule type" value="Genomic_DNA"/>
</dbReference>